<dbReference type="AlphaFoldDB" id="A0A5Q0ME22"/>
<accession>A0A5Q0ME22</accession>
<dbReference type="EMBL" id="CP045644">
    <property type="protein sequence ID" value="QFZ87769.1"/>
    <property type="molecule type" value="Genomic_DNA"/>
</dbReference>
<protein>
    <submittedName>
        <fullName evidence="2">PA2169 family four-helix-bundle protein</fullName>
    </submittedName>
</protein>
<feature type="domain" description="DUF2383" evidence="1">
    <location>
        <begin position="105"/>
        <end position="214"/>
    </location>
</feature>
<dbReference type="InterPro" id="IPR012347">
    <property type="entry name" value="Ferritin-like"/>
</dbReference>
<evidence type="ECO:0000313" key="2">
    <source>
        <dbReference type="EMBL" id="QFZ87769.1"/>
    </source>
</evidence>
<dbReference type="Pfam" id="PF09537">
    <property type="entry name" value="DUF2383"/>
    <property type="match status" value="1"/>
</dbReference>
<sequence>MPCGVRLRSSSASDACAQVSISASAGASGSFMRHVFIIRRAGQGLHAAGPRPDDRACAAREDEASPFNFEKKESDMAKDQNLFHADTDDPARDAPAGDALSTDGVVHVLNHLLEGARDDAQAFRACTDEARARRHKDVLASRAAQCQAAASQLVELVITCGGQPAEGGTALGAVHRGWAHVKAAVGVAASESSVLDACARADDAAVARYREALALRLPVGVRLILQMQAHDAQRGREQVRNLRQTLRARLQSQL</sequence>
<dbReference type="InterPro" id="IPR011971">
    <property type="entry name" value="CHP02284"/>
</dbReference>
<dbReference type="Proteomes" id="UP000326780">
    <property type="component" value="Chromosome"/>
</dbReference>
<evidence type="ECO:0000259" key="1">
    <source>
        <dbReference type="Pfam" id="PF09537"/>
    </source>
</evidence>
<proteinExistence type="predicted"/>
<name>A0A5Q0ME22_VARPD</name>
<evidence type="ECO:0000313" key="3">
    <source>
        <dbReference type="Proteomes" id="UP000326780"/>
    </source>
</evidence>
<gene>
    <name evidence="2" type="ORF">GFK26_27015</name>
</gene>
<dbReference type="Gene3D" id="1.20.1260.10">
    <property type="match status" value="1"/>
</dbReference>
<organism evidence="2 3">
    <name type="scientific">Variovorax paradoxus</name>
    <dbReference type="NCBI Taxonomy" id="34073"/>
    <lineage>
        <taxon>Bacteria</taxon>
        <taxon>Pseudomonadati</taxon>
        <taxon>Pseudomonadota</taxon>
        <taxon>Betaproteobacteria</taxon>
        <taxon>Burkholderiales</taxon>
        <taxon>Comamonadaceae</taxon>
        <taxon>Variovorax</taxon>
    </lineage>
</organism>
<reference evidence="2 3" key="1">
    <citation type="submission" date="2019-10" db="EMBL/GenBank/DDBJ databases">
        <title>Complete genome sequence of Variovorax paradoxus 5C-2.</title>
        <authorList>
            <person name="Gogoleva N.E."/>
            <person name="Balkin A.S."/>
        </authorList>
    </citation>
    <scope>NUCLEOTIDE SEQUENCE [LARGE SCALE GENOMIC DNA]</scope>
    <source>
        <strain evidence="2 3">5C-2</strain>
    </source>
</reference>
<dbReference type="InterPro" id="IPR019052">
    <property type="entry name" value="DUF2383"/>
</dbReference>
<dbReference type="NCBIfam" id="TIGR02284">
    <property type="entry name" value="PA2169 family four-helix-bundle protein"/>
    <property type="match status" value="1"/>
</dbReference>